<reference evidence="3" key="1">
    <citation type="submission" date="2021-05" db="EMBL/GenBank/DDBJ databases">
        <authorList>
            <person name="Khan N."/>
        </authorList>
    </citation>
    <scope>NUCLEOTIDE SEQUENCE</scope>
</reference>
<evidence type="ECO:0000256" key="1">
    <source>
        <dbReference type="ARBA" id="ARBA00022801"/>
    </source>
</evidence>
<dbReference type="PANTHER" id="PTHR48081:SF8">
    <property type="entry name" value="ALPHA_BETA HYDROLASE FOLD-3 DOMAIN-CONTAINING PROTEIN-RELATED"/>
    <property type="match status" value="1"/>
</dbReference>
<sequence length="165" mass="17576">MLLPGQTVNKEKVLNNIGSLGGASDKVIIGGLSAGGNIAAVIAQRARTAGNITFRGQILRVPLVVHTDALPQDFNFSSYTENANSPILSAAAVTQCLGYYRAPPEDIRISPLLANDFSGLPPAFIQIAGADPLRDDGFAYAERLQKAGKAWVIEKVLRDSGWRSK</sequence>
<proteinExistence type="predicted"/>
<comment type="caution">
    <text evidence="3">The sequence shown here is derived from an EMBL/GenBank/DDBJ whole genome shotgun (WGS) entry which is preliminary data.</text>
</comment>
<dbReference type="EMBL" id="CAJSTJ010000136">
    <property type="protein sequence ID" value="CAG7560636.1"/>
    <property type="molecule type" value="Genomic_DNA"/>
</dbReference>
<dbReference type="Proteomes" id="UP000693738">
    <property type="component" value="Unassembled WGS sequence"/>
</dbReference>
<accession>A0A8J2IMI1</accession>
<gene>
    <name evidence="3" type="ORF">FEQUK3_LOCUS6409</name>
</gene>
<dbReference type="PANTHER" id="PTHR48081">
    <property type="entry name" value="AB HYDROLASE SUPERFAMILY PROTEIN C4A8.06C"/>
    <property type="match status" value="1"/>
</dbReference>
<dbReference type="Pfam" id="PF07859">
    <property type="entry name" value="Abhydrolase_3"/>
    <property type="match status" value="1"/>
</dbReference>
<evidence type="ECO:0000313" key="3">
    <source>
        <dbReference type="EMBL" id="CAG7560636.1"/>
    </source>
</evidence>
<organism evidence="3 4">
    <name type="scientific">Fusarium equiseti</name>
    <name type="common">Fusarium scirpi</name>
    <dbReference type="NCBI Taxonomy" id="61235"/>
    <lineage>
        <taxon>Eukaryota</taxon>
        <taxon>Fungi</taxon>
        <taxon>Dikarya</taxon>
        <taxon>Ascomycota</taxon>
        <taxon>Pezizomycotina</taxon>
        <taxon>Sordariomycetes</taxon>
        <taxon>Hypocreomycetidae</taxon>
        <taxon>Hypocreales</taxon>
        <taxon>Nectriaceae</taxon>
        <taxon>Fusarium</taxon>
        <taxon>Fusarium incarnatum-equiseti species complex</taxon>
    </lineage>
</organism>
<dbReference type="InterPro" id="IPR050300">
    <property type="entry name" value="GDXG_lipolytic_enzyme"/>
</dbReference>
<feature type="domain" description="Alpha/beta hydrolase fold-3" evidence="2">
    <location>
        <begin position="15"/>
        <end position="151"/>
    </location>
</feature>
<evidence type="ECO:0000313" key="4">
    <source>
        <dbReference type="Proteomes" id="UP000693738"/>
    </source>
</evidence>
<dbReference type="GO" id="GO:0016787">
    <property type="term" value="F:hydrolase activity"/>
    <property type="evidence" value="ECO:0007669"/>
    <property type="project" value="UniProtKB-KW"/>
</dbReference>
<name>A0A8J2IMI1_FUSEQ</name>
<dbReference type="InterPro" id="IPR013094">
    <property type="entry name" value="AB_hydrolase_3"/>
</dbReference>
<dbReference type="AlphaFoldDB" id="A0A8J2IMI1"/>
<evidence type="ECO:0000259" key="2">
    <source>
        <dbReference type="Pfam" id="PF07859"/>
    </source>
</evidence>
<keyword evidence="1" id="KW-0378">Hydrolase</keyword>
<protein>
    <recommendedName>
        <fullName evidence="2">Alpha/beta hydrolase fold-3 domain-containing protein</fullName>
    </recommendedName>
</protein>